<reference evidence="1" key="1">
    <citation type="submission" date="2014-11" db="EMBL/GenBank/DDBJ databases">
        <authorList>
            <person name="Amaro Gonzalez C."/>
        </authorList>
    </citation>
    <scope>NUCLEOTIDE SEQUENCE</scope>
</reference>
<sequence length="25" mass="3049">MYLGFKPDLSKTRICNICFWHHQLP</sequence>
<dbReference type="EMBL" id="GBXM01106549">
    <property type="protein sequence ID" value="JAH02028.1"/>
    <property type="molecule type" value="Transcribed_RNA"/>
</dbReference>
<evidence type="ECO:0000313" key="1">
    <source>
        <dbReference type="EMBL" id="JAH02028.1"/>
    </source>
</evidence>
<accession>A0A0E9PDU9</accession>
<organism evidence="1">
    <name type="scientific">Anguilla anguilla</name>
    <name type="common">European freshwater eel</name>
    <name type="synonym">Muraena anguilla</name>
    <dbReference type="NCBI Taxonomy" id="7936"/>
    <lineage>
        <taxon>Eukaryota</taxon>
        <taxon>Metazoa</taxon>
        <taxon>Chordata</taxon>
        <taxon>Craniata</taxon>
        <taxon>Vertebrata</taxon>
        <taxon>Euteleostomi</taxon>
        <taxon>Actinopterygii</taxon>
        <taxon>Neopterygii</taxon>
        <taxon>Teleostei</taxon>
        <taxon>Anguilliformes</taxon>
        <taxon>Anguillidae</taxon>
        <taxon>Anguilla</taxon>
    </lineage>
</organism>
<proteinExistence type="predicted"/>
<dbReference type="AlphaFoldDB" id="A0A0E9PDU9"/>
<protein>
    <submittedName>
        <fullName evidence="1">Uncharacterized protein</fullName>
    </submittedName>
</protein>
<name>A0A0E9PDU9_ANGAN</name>
<reference evidence="1" key="2">
    <citation type="journal article" date="2015" name="Fish Shellfish Immunol.">
        <title>Early steps in the European eel (Anguilla anguilla)-Vibrio vulnificus interaction in the gills: Role of the RtxA13 toxin.</title>
        <authorList>
            <person name="Callol A."/>
            <person name="Pajuelo D."/>
            <person name="Ebbesson L."/>
            <person name="Teles M."/>
            <person name="MacKenzie S."/>
            <person name="Amaro C."/>
        </authorList>
    </citation>
    <scope>NUCLEOTIDE SEQUENCE</scope>
</reference>